<keyword evidence="1" id="KW-0812">Transmembrane</keyword>
<feature type="transmembrane region" description="Helical" evidence="1">
    <location>
        <begin position="282"/>
        <end position="304"/>
    </location>
</feature>
<comment type="caution">
    <text evidence="5">The sequence shown here is derived from an EMBL/GenBank/DDBJ whole genome shotgun (WGS) entry which is preliminary data.</text>
</comment>
<gene>
    <name evidence="5" type="ORF">J8H85_11955</name>
</gene>
<feature type="domain" description="Lnb N-terminal periplasmic" evidence="3">
    <location>
        <begin position="23"/>
        <end position="178"/>
    </location>
</feature>
<keyword evidence="2" id="KW-0732">Signal</keyword>
<feature type="transmembrane region" description="Helical" evidence="1">
    <location>
        <begin position="365"/>
        <end position="382"/>
    </location>
</feature>
<evidence type="ECO:0000313" key="6">
    <source>
        <dbReference type="Proteomes" id="UP000670776"/>
    </source>
</evidence>
<evidence type="ECO:0000313" key="5">
    <source>
        <dbReference type="EMBL" id="MBP0904544.1"/>
    </source>
</evidence>
<dbReference type="RefSeq" id="WP_209655437.1">
    <property type="nucleotide sequence ID" value="NZ_JAGJCB010000011.1"/>
</dbReference>
<evidence type="ECO:0000256" key="2">
    <source>
        <dbReference type="SAM" id="SignalP"/>
    </source>
</evidence>
<proteinExistence type="predicted"/>
<protein>
    <submittedName>
        <fullName evidence="5">DUF4105 domain-containing protein</fullName>
    </submittedName>
</protein>
<keyword evidence="1" id="KW-1133">Transmembrane helix</keyword>
<dbReference type="Pfam" id="PF13387">
    <property type="entry name" value="Lnb_N"/>
    <property type="match status" value="1"/>
</dbReference>
<keyword evidence="1" id="KW-0472">Membrane</keyword>
<feature type="transmembrane region" description="Helical" evidence="1">
    <location>
        <begin position="316"/>
        <end position="332"/>
    </location>
</feature>
<feature type="signal peptide" evidence="2">
    <location>
        <begin position="1"/>
        <end position="19"/>
    </location>
</feature>
<reference evidence="5 6" key="1">
    <citation type="submission" date="2021-04" db="EMBL/GenBank/DDBJ databases">
        <title>Mariniflexile gromovii gen. nov., sp. nov., a gliding bacterium isolated from the sea urchin Strongylocentrotus intermedius.</title>
        <authorList>
            <person name="Ko S."/>
            <person name="Le V."/>
            <person name="Ahn C.-Y."/>
            <person name="Oh H.-M."/>
        </authorList>
    </citation>
    <scope>NUCLEOTIDE SEQUENCE [LARGE SCALE GENOMIC DNA]</scope>
    <source>
        <strain evidence="5 6">KCTC 12570</strain>
    </source>
</reference>
<sequence>MQKKLLFLLLFLIVQITTAQQNILSEQAEISVLTIGPGASLNDAFGHSAFRIKDPIKGTDLVFNYGVYDFNTPNFYLKFAQGKLNYLIGVNYFEDFFEAYISQNRSIKEQVLNLSASEKQTLFNYLLNNYKPENRAYLYEFFYDNCATKLKDVANISLKNNIDFNKPKDFKDQTFRTLIQNNLNKNSWGSFGIDIALGSVIDRKARTEDHMFLPENIYKFFEVATIKNSNKPLVKESNVLFKKMDEPAPTQFLTSPLFVFGVLGFIILFITYNDYKKQKQSVWLDFSLFTITGLIGILILLLWFATDHTGTHQNYNLLWAFALNILVIGQLFKQKTSSWFVKYLKLLVILLCLLTLHWFMGVQVFAIGLIPFLIALFIRYIYLIKYFGNRQ</sequence>
<organism evidence="5 6">
    <name type="scientific">Mariniflexile gromovii</name>
    <dbReference type="NCBI Taxonomy" id="362523"/>
    <lineage>
        <taxon>Bacteria</taxon>
        <taxon>Pseudomonadati</taxon>
        <taxon>Bacteroidota</taxon>
        <taxon>Flavobacteriia</taxon>
        <taxon>Flavobacteriales</taxon>
        <taxon>Flavobacteriaceae</taxon>
        <taxon>Mariniflexile</taxon>
    </lineage>
</organism>
<dbReference type="Proteomes" id="UP000670776">
    <property type="component" value="Unassembled WGS sequence"/>
</dbReference>
<evidence type="ECO:0000259" key="3">
    <source>
        <dbReference type="Pfam" id="PF13387"/>
    </source>
</evidence>
<evidence type="ECO:0000256" key="1">
    <source>
        <dbReference type="SAM" id="Phobius"/>
    </source>
</evidence>
<feature type="domain" description="Lnb-like transmembrane" evidence="4">
    <location>
        <begin position="253"/>
        <end position="384"/>
    </location>
</feature>
<keyword evidence="6" id="KW-1185">Reference proteome</keyword>
<name>A0ABS4BVD0_9FLAO</name>
<feature type="transmembrane region" description="Helical" evidence="1">
    <location>
        <begin position="339"/>
        <end position="359"/>
    </location>
</feature>
<evidence type="ECO:0000259" key="4">
    <source>
        <dbReference type="Pfam" id="PF25221"/>
    </source>
</evidence>
<dbReference type="InterPro" id="IPR025178">
    <property type="entry name" value="Lnb_N"/>
</dbReference>
<feature type="chain" id="PRO_5047487219" evidence="2">
    <location>
        <begin position="20"/>
        <end position="391"/>
    </location>
</feature>
<feature type="transmembrane region" description="Helical" evidence="1">
    <location>
        <begin position="252"/>
        <end position="270"/>
    </location>
</feature>
<dbReference type="EMBL" id="JAGJCB010000011">
    <property type="protein sequence ID" value="MBP0904544.1"/>
    <property type="molecule type" value="Genomic_DNA"/>
</dbReference>
<dbReference type="InterPro" id="IPR057436">
    <property type="entry name" value="5TMH_Lnb"/>
</dbReference>
<accession>A0ABS4BVD0</accession>
<dbReference type="Pfam" id="PF25221">
    <property type="entry name" value="5TMH_Lnb"/>
    <property type="match status" value="1"/>
</dbReference>